<sequence>MLKPKMKENQKDFRCSKGHNLPVTNIALDPKLSRKQKLLCTECLIDADLDTKVVGLKKIISLTEENQVKKMETVENIIMNQIELIESLHGIVDQMKSFVIQQLNQLITILMD</sequence>
<evidence type="ECO:0000313" key="2">
    <source>
        <dbReference type="Proteomes" id="UP000689195"/>
    </source>
</evidence>
<keyword evidence="2" id="KW-1185">Reference proteome</keyword>
<name>A0A8S1VRG5_9CILI</name>
<organism evidence="1 2">
    <name type="scientific">Paramecium pentaurelia</name>
    <dbReference type="NCBI Taxonomy" id="43138"/>
    <lineage>
        <taxon>Eukaryota</taxon>
        <taxon>Sar</taxon>
        <taxon>Alveolata</taxon>
        <taxon>Ciliophora</taxon>
        <taxon>Intramacronucleata</taxon>
        <taxon>Oligohymenophorea</taxon>
        <taxon>Peniculida</taxon>
        <taxon>Parameciidae</taxon>
        <taxon>Paramecium</taxon>
    </lineage>
</organism>
<dbReference type="EMBL" id="CAJJDO010000071">
    <property type="protein sequence ID" value="CAD8179321.1"/>
    <property type="molecule type" value="Genomic_DNA"/>
</dbReference>
<comment type="caution">
    <text evidence="1">The sequence shown here is derived from an EMBL/GenBank/DDBJ whole genome shotgun (WGS) entry which is preliminary data.</text>
</comment>
<reference evidence="1" key="1">
    <citation type="submission" date="2021-01" db="EMBL/GenBank/DDBJ databases">
        <authorList>
            <consortium name="Genoscope - CEA"/>
            <person name="William W."/>
        </authorList>
    </citation>
    <scope>NUCLEOTIDE SEQUENCE</scope>
</reference>
<dbReference type="AlphaFoldDB" id="A0A8S1VRG5"/>
<proteinExistence type="predicted"/>
<gene>
    <name evidence="1" type="ORF">PPENT_87.1.T0710193</name>
</gene>
<evidence type="ECO:0000313" key="1">
    <source>
        <dbReference type="EMBL" id="CAD8179321.1"/>
    </source>
</evidence>
<protein>
    <submittedName>
        <fullName evidence="1">Uncharacterized protein</fullName>
    </submittedName>
</protein>
<dbReference type="Proteomes" id="UP000689195">
    <property type="component" value="Unassembled WGS sequence"/>
</dbReference>
<accession>A0A8S1VRG5</accession>
<dbReference type="OrthoDB" id="10451942at2759"/>